<dbReference type="EMBL" id="CP149782">
    <property type="protein sequence ID" value="WYF45633.1"/>
    <property type="molecule type" value="Genomic_DNA"/>
</dbReference>
<name>A0AAU6Q4R8_9DEIO</name>
<dbReference type="RefSeq" id="WP_339096932.1">
    <property type="nucleotide sequence ID" value="NZ_CP149782.1"/>
</dbReference>
<dbReference type="GO" id="GO:0016747">
    <property type="term" value="F:acyltransferase activity, transferring groups other than amino-acyl groups"/>
    <property type="evidence" value="ECO:0007669"/>
    <property type="project" value="InterPro"/>
</dbReference>
<evidence type="ECO:0000259" key="1">
    <source>
        <dbReference type="PROSITE" id="PS51186"/>
    </source>
</evidence>
<gene>
    <name evidence="2" type="ORF">WDJ50_05830</name>
</gene>
<reference evidence="2" key="1">
    <citation type="submission" date="2024-03" db="EMBL/GenBank/DDBJ databases">
        <title>Deinococcus weizhi sp. nov., isolated from human skin.</title>
        <authorList>
            <person name="Wei Z."/>
            <person name="Tian F."/>
            <person name="Yang C."/>
            <person name="Xin L.T."/>
            <person name="Wen Z.J."/>
            <person name="Lan K.C."/>
            <person name="Yu L."/>
            <person name="Zhe W."/>
            <person name="Dan F.D."/>
            <person name="Jun W."/>
            <person name="Rui Z."/>
            <person name="Yong X.J."/>
            <person name="Ting Y."/>
            <person name="Wei X."/>
            <person name="Xu Z.G."/>
            <person name="Xin Z."/>
            <person name="Dong F.G."/>
            <person name="Ni X.M."/>
            <person name="Zheng M.G."/>
            <person name="Chun Y."/>
            <person name="Qian W.X."/>
        </authorList>
    </citation>
    <scope>NUCLEOTIDE SEQUENCE</scope>
    <source>
        <strain evidence="2">VB142</strain>
    </source>
</reference>
<proteinExistence type="predicted"/>
<dbReference type="InterPro" id="IPR016181">
    <property type="entry name" value="Acyl_CoA_acyltransferase"/>
</dbReference>
<evidence type="ECO:0000313" key="2">
    <source>
        <dbReference type="EMBL" id="WYF45633.1"/>
    </source>
</evidence>
<accession>A0AAU6Q4R8</accession>
<dbReference type="InterPro" id="IPR000182">
    <property type="entry name" value="GNAT_dom"/>
</dbReference>
<sequence length="280" mass="28918">MTPSLRIVSASPAELLPAFAALYGAPAEELGWLTDSLTHAWAALDEGDVVLGALGVRPSPAHGGELMGGALPGEWEVEVGAALAQAAREEVGPVYAFADGGMLRAEALAAAGLREVAAYRMLAGLTPIAQAEAPAGIRLLPLSDVPDLALRLDALATYEDRIGHHAVSPAAAEDGAGGYDPTLSLLAVDEHGQAAGICRAAPEEGYARLDAPGVRPDLRHTALRQALLLGVCALARERGFGDISLESWGDTPEELAADLGLGLEIQLENPIYGTVPKPLH</sequence>
<protein>
    <recommendedName>
        <fullName evidence="1">N-acetyltransferase domain-containing protein</fullName>
    </recommendedName>
</protein>
<dbReference type="PROSITE" id="PS51186">
    <property type="entry name" value="GNAT"/>
    <property type="match status" value="1"/>
</dbReference>
<feature type="domain" description="N-acetyltransferase" evidence="1">
    <location>
        <begin position="135"/>
        <end position="280"/>
    </location>
</feature>
<dbReference type="Gene3D" id="3.40.630.30">
    <property type="match status" value="1"/>
</dbReference>
<dbReference type="AlphaFoldDB" id="A0AAU6Q4R8"/>
<organism evidence="2">
    <name type="scientific">Deinococcus sp. VB142</name>
    <dbReference type="NCBI Taxonomy" id="3112952"/>
    <lineage>
        <taxon>Bacteria</taxon>
        <taxon>Thermotogati</taxon>
        <taxon>Deinococcota</taxon>
        <taxon>Deinococci</taxon>
        <taxon>Deinococcales</taxon>
        <taxon>Deinococcaceae</taxon>
        <taxon>Deinococcus</taxon>
    </lineage>
</organism>
<dbReference type="SUPFAM" id="SSF55729">
    <property type="entry name" value="Acyl-CoA N-acyltransferases (Nat)"/>
    <property type="match status" value="1"/>
</dbReference>